<protein>
    <recommendedName>
        <fullName evidence="2">FERM domain-containing protein</fullName>
    </recommendedName>
</protein>
<accession>A0A3P8GDN9</accession>
<evidence type="ECO:0000256" key="1">
    <source>
        <dbReference type="SAM" id="MobiDB-lite"/>
    </source>
</evidence>
<dbReference type="InterPro" id="IPR014352">
    <property type="entry name" value="FERM/acyl-CoA-bd_prot_sf"/>
</dbReference>
<gene>
    <name evidence="3" type="ORF">ECPE_LOCUS7327</name>
</gene>
<dbReference type="SUPFAM" id="SSF47031">
    <property type="entry name" value="Second domain of FERM"/>
    <property type="match status" value="1"/>
</dbReference>
<dbReference type="InterPro" id="IPR035963">
    <property type="entry name" value="FERM_2"/>
</dbReference>
<dbReference type="CDD" id="cd14473">
    <property type="entry name" value="FERM_B-lobe"/>
    <property type="match status" value="1"/>
</dbReference>
<organism evidence="3 4">
    <name type="scientific">Echinostoma caproni</name>
    <dbReference type="NCBI Taxonomy" id="27848"/>
    <lineage>
        <taxon>Eukaryota</taxon>
        <taxon>Metazoa</taxon>
        <taxon>Spiralia</taxon>
        <taxon>Lophotrochozoa</taxon>
        <taxon>Platyhelminthes</taxon>
        <taxon>Trematoda</taxon>
        <taxon>Digenea</taxon>
        <taxon>Plagiorchiida</taxon>
        <taxon>Echinostomata</taxon>
        <taxon>Echinostomatoidea</taxon>
        <taxon>Echinostomatidae</taxon>
        <taxon>Echinostoma</taxon>
    </lineage>
</organism>
<dbReference type="PANTHER" id="PTHR13429">
    <property type="entry name" value="FERM DOMAIN (PROTEIN4.1-EZRIN-RADIXIN-MOESIN) FAMILY"/>
    <property type="match status" value="1"/>
</dbReference>
<evidence type="ECO:0000259" key="2">
    <source>
        <dbReference type="PROSITE" id="PS50057"/>
    </source>
</evidence>
<dbReference type="Gene3D" id="1.20.80.10">
    <property type="match status" value="1"/>
</dbReference>
<dbReference type="Pfam" id="PF00373">
    <property type="entry name" value="FERM_M"/>
    <property type="match status" value="1"/>
</dbReference>
<keyword evidence="4" id="KW-1185">Reference proteome</keyword>
<dbReference type="InterPro" id="IPR019748">
    <property type="entry name" value="FERM_central"/>
</dbReference>
<dbReference type="OrthoDB" id="5957665at2759"/>
<dbReference type="EMBL" id="UZAN01044446">
    <property type="protein sequence ID" value="VDP80791.1"/>
    <property type="molecule type" value="Genomic_DNA"/>
</dbReference>
<feature type="region of interest" description="Disordered" evidence="1">
    <location>
        <begin position="23"/>
        <end position="42"/>
    </location>
</feature>
<sequence>MRRLPFPSTFQILLPRGKSEEALHAQASQSTDGTRHYQDTQQAKASLRPPCSALWHSSASSSLNGEHTSTPDCQILEEPIVYFRLRFYVPIHCLRDRSTQHAYYCQLRTNVQIYELFCPVDLYVELAALALQADLGNAPPLCALALQQGHETLPVYFDLSAYFPAKILVEVDLPTLVRSTLIRHVALNGMTSHVAEFWYIRIASKKGSNFNMHLYSLPRLQQPRFAVWLGVTPDGLLIHQQEADGWIRPTVPIRWKEIERIAHKASKLSSHSKK</sequence>
<evidence type="ECO:0000313" key="3">
    <source>
        <dbReference type="EMBL" id="VDP80791.1"/>
    </source>
</evidence>
<name>A0A3P8GDN9_9TREM</name>
<dbReference type="Proteomes" id="UP000272942">
    <property type="component" value="Unassembled WGS sequence"/>
</dbReference>
<dbReference type="GO" id="GO:0035332">
    <property type="term" value="P:positive regulation of hippo signaling"/>
    <property type="evidence" value="ECO:0007669"/>
    <property type="project" value="TreeGrafter"/>
</dbReference>
<feature type="domain" description="FERM" evidence="2">
    <location>
        <begin position="1"/>
        <end position="274"/>
    </location>
</feature>
<dbReference type="GO" id="GO:0098592">
    <property type="term" value="C:cytoplasmic side of apical plasma membrane"/>
    <property type="evidence" value="ECO:0007669"/>
    <property type="project" value="TreeGrafter"/>
</dbReference>
<proteinExistence type="predicted"/>
<dbReference type="AlphaFoldDB" id="A0A3P8GDN9"/>
<dbReference type="PROSITE" id="PS50057">
    <property type="entry name" value="FERM_3"/>
    <property type="match status" value="1"/>
</dbReference>
<reference evidence="3 4" key="1">
    <citation type="submission" date="2018-11" db="EMBL/GenBank/DDBJ databases">
        <authorList>
            <consortium name="Pathogen Informatics"/>
        </authorList>
    </citation>
    <scope>NUCLEOTIDE SEQUENCE [LARGE SCALE GENOMIC DNA]</scope>
    <source>
        <strain evidence="3 4">Egypt</strain>
    </source>
</reference>
<dbReference type="InterPro" id="IPR047145">
    <property type="entry name" value="FRMD6-like"/>
</dbReference>
<evidence type="ECO:0000313" key="4">
    <source>
        <dbReference type="Proteomes" id="UP000272942"/>
    </source>
</evidence>
<dbReference type="InterPro" id="IPR000299">
    <property type="entry name" value="FERM_domain"/>
</dbReference>
<dbReference type="PANTHER" id="PTHR13429:SF5">
    <property type="entry name" value="PROTEIN EXPANDED"/>
    <property type="match status" value="1"/>
</dbReference>